<keyword evidence="1" id="KW-0812">Transmembrane</keyword>
<evidence type="ECO:0000313" key="3">
    <source>
        <dbReference type="Proteomes" id="UP000266673"/>
    </source>
</evidence>
<feature type="transmembrane region" description="Helical" evidence="1">
    <location>
        <begin position="35"/>
        <end position="62"/>
    </location>
</feature>
<organism evidence="2 3">
    <name type="scientific">Gigaspora rosea</name>
    <dbReference type="NCBI Taxonomy" id="44941"/>
    <lineage>
        <taxon>Eukaryota</taxon>
        <taxon>Fungi</taxon>
        <taxon>Fungi incertae sedis</taxon>
        <taxon>Mucoromycota</taxon>
        <taxon>Glomeromycotina</taxon>
        <taxon>Glomeromycetes</taxon>
        <taxon>Diversisporales</taxon>
        <taxon>Gigasporaceae</taxon>
        <taxon>Gigaspora</taxon>
    </lineage>
</organism>
<proteinExistence type="predicted"/>
<comment type="caution">
    <text evidence="2">The sequence shown here is derived from an EMBL/GenBank/DDBJ whole genome shotgun (WGS) entry which is preliminary data.</text>
</comment>
<keyword evidence="1" id="KW-0472">Membrane</keyword>
<evidence type="ECO:0000256" key="1">
    <source>
        <dbReference type="SAM" id="Phobius"/>
    </source>
</evidence>
<reference evidence="2 3" key="1">
    <citation type="submission" date="2018-06" db="EMBL/GenBank/DDBJ databases">
        <title>Comparative genomics reveals the genomic features of Rhizophagus irregularis, R. cerebriforme, R. diaphanum and Gigaspora rosea, and their symbiotic lifestyle signature.</title>
        <authorList>
            <person name="Morin E."/>
            <person name="San Clemente H."/>
            <person name="Chen E.C.H."/>
            <person name="De La Providencia I."/>
            <person name="Hainaut M."/>
            <person name="Kuo A."/>
            <person name="Kohler A."/>
            <person name="Murat C."/>
            <person name="Tang N."/>
            <person name="Roy S."/>
            <person name="Loubradou J."/>
            <person name="Henrissat B."/>
            <person name="Grigoriev I.V."/>
            <person name="Corradi N."/>
            <person name="Roux C."/>
            <person name="Martin F.M."/>
        </authorList>
    </citation>
    <scope>NUCLEOTIDE SEQUENCE [LARGE SCALE GENOMIC DNA]</scope>
    <source>
        <strain evidence="2 3">DAOM 194757</strain>
    </source>
</reference>
<accession>A0A397UVH2</accession>
<sequence>MSKVNCSFLSIVILLCPMELDICLIEDLLCPIGPFINICFSIPNLFVALVYQIFLIYTVLLIQKSEN</sequence>
<keyword evidence="3" id="KW-1185">Reference proteome</keyword>
<protein>
    <submittedName>
        <fullName evidence="2">Uncharacterized protein</fullName>
    </submittedName>
</protein>
<gene>
    <name evidence="2" type="ORF">C2G38_2096392</name>
</gene>
<keyword evidence="1" id="KW-1133">Transmembrane helix</keyword>
<name>A0A397UVH2_9GLOM</name>
<dbReference type="Proteomes" id="UP000266673">
    <property type="component" value="Unassembled WGS sequence"/>
</dbReference>
<dbReference type="EMBL" id="QKWP01000849">
    <property type="protein sequence ID" value="RIB14244.1"/>
    <property type="molecule type" value="Genomic_DNA"/>
</dbReference>
<dbReference type="AlphaFoldDB" id="A0A397UVH2"/>
<evidence type="ECO:0000313" key="2">
    <source>
        <dbReference type="EMBL" id="RIB14244.1"/>
    </source>
</evidence>